<dbReference type="NCBIfam" id="TIGR00071">
    <property type="entry name" value="hisT_truA"/>
    <property type="match status" value="1"/>
</dbReference>
<evidence type="ECO:0000259" key="21">
    <source>
        <dbReference type="Pfam" id="PF01416"/>
    </source>
</evidence>
<sequence length="442" mass="51798">MLFRNTINISRFFSQAHFLSKGPQLPITSIFPSMEPKPFKKNKYDGRTKKRQWEERRRDKGESLKETPEDPKRVKLDEDQEMEKDKIKRRKFCLLLGYSGNNYFGMQRNPNTKTIEEDLLNALFKTHLITEDCYHQVQNMQFQRAARTDKGVSAARQVVSLKLKENIDLNQINAELPEVIRVFNYKRVTKGFNSKSQCDGRSYIYLIPTVAFAPHDKEVSQKDFRLDDETFTKINTILENYLGTKNFHNYTSKKKHNDPSANRYMKSFVCEKPFIRKEVEFAILKVHGQSFMLHQIRKMVGCLLAIIRGLATEDIIKESFKSDKVIIPRAPGLGLVLEYVHYDRYNNRYGADGVHETLTWDEVEDKVQKFKEEYIFPTIIDKEVEEQCMVNWVNNKLSKHSYDKEEENESDEEFAGGDDDNDESEQSVKECKSNENKVENSN</sequence>
<keyword evidence="4" id="KW-0507">mRNA processing</keyword>
<dbReference type="Gene3D" id="3.30.70.660">
    <property type="entry name" value="Pseudouridine synthase I, catalytic domain, C-terminal subdomain"/>
    <property type="match status" value="1"/>
</dbReference>
<dbReference type="FunCoup" id="A0A6P7H2V8">
    <property type="interactions" value="2271"/>
</dbReference>
<dbReference type="FunFam" id="3.30.70.660:FF:000002">
    <property type="entry name" value="tRNA pseudouridine synthase"/>
    <property type="match status" value="1"/>
</dbReference>
<evidence type="ECO:0000256" key="1">
    <source>
        <dbReference type="ARBA" id="ARBA00001166"/>
    </source>
</evidence>
<dbReference type="GO" id="GO:0005634">
    <property type="term" value="C:nucleus"/>
    <property type="evidence" value="ECO:0007669"/>
    <property type="project" value="UniProtKB-SubCell"/>
</dbReference>
<accession>A0A6P7H2V8</accession>
<dbReference type="GO" id="GO:0006397">
    <property type="term" value="P:mRNA processing"/>
    <property type="evidence" value="ECO:0007669"/>
    <property type="project" value="UniProtKB-KW"/>
</dbReference>
<evidence type="ECO:0000256" key="8">
    <source>
        <dbReference type="ARBA" id="ARBA00036943"/>
    </source>
</evidence>
<evidence type="ECO:0000256" key="17">
    <source>
        <dbReference type="ARBA" id="ARBA00081344"/>
    </source>
</evidence>
<feature type="domain" description="Pseudouridine synthase I TruA alpha/beta" evidence="21">
    <location>
        <begin position="239"/>
        <end position="343"/>
    </location>
</feature>
<dbReference type="Pfam" id="PF01416">
    <property type="entry name" value="PseudoU_synth_1"/>
    <property type="match status" value="1"/>
</dbReference>
<dbReference type="FunFam" id="3.30.70.580:FF:000002">
    <property type="entry name" value="tRNA pseudouridine synthase"/>
    <property type="match status" value="1"/>
</dbReference>
<keyword evidence="5" id="KW-0819">tRNA processing</keyword>
<dbReference type="AlphaFoldDB" id="A0A6P7H2V8"/>
<comment type="subunit">
    <text evidence="11">Monomer. Forms a complex with RARG and the SRA1 RNA in the nucleus.</text>
</comment>
<dbReference type="PANTHER" id="PTHR11142:SF4">
    <property type="entry name" value="PSEUDOURIDYLATE SYNTHASE 1 HOMOLOG"/>
    <property type="match status" value="1"/>
</dbReference>
<keyword evidence="7" id="KW-0539">Nucleus</keyword>
<evidence type="ECO:0000256" key="11">
    <source>
        <dbReference type="ARBA" id="ARBA00064589"/>
    </source>
</evidence>
<dbReference type="InParanoid" id="A0A6P7H2V8"/>
<evidence type="ECO:0000256" key="16">
    <source>
        <dbReference type="ARBA" id="ARBA00080849"/>
    </source>
</evidence>
<dbReference type="RefSeq" id="XP_028150360.1">
    <property type="nucleotide sequence ID" value="XM_028294559.1"/>
</dbReference>
<evidence type="ECO:0000256" key="12">
    <source>
        <dbReference type="ARBA" id="ARBA00066509"/>
    </source>
</evidence>
<feature type="active site" description="Nucleophile" evidence="18">
    <location>
        <position position="149"/>
    </location>
</feature>
<evidence type="ECO:0000313" key="22">
    <source>
        <dbReference type="RefSeq" id="XP_028150360.1"/>
    </source>
</evidence>
<evidence type="ECO:0000256" key="7">
    <source>
        <dbReference type="ARBA" id="ARBA00023242"/>
    </source>
</evidence>
<feature type="compositionally biased region" description="Basic and acidic residues" evidence="20">
    <location>
        <begin position="426"/>
        <end position="442"/>
    </location>
</feature>
<comment type="catalytic activity">
    <reaction evidence="9">
        <text>uridine(38/39/40) in tRNA = pseudouridine(38/39/40) in tRNA</text>
        <dbReference type="Rhea" id="RHEA:22376"/>
        <dbReference type="Rhea" id="RHEA-COMP:10085"/>
        <dbReference type="Rhea" id="RHEA-COMP:10087"/>
        <dbReference type="ChEBI" id="CHEBI:65314"/>
        <dbReference type="ChEBI" id="CHEBI:65315"/>
        <dbReference type="EC" id="5.4.99.12"/>
    </reaction>
</comment>
<gene>
    <name evidence="22" type="primary">LOC114343720</name>
</gene>
<proteinExistence type="inferred from homology"/>
<dbReference type="GO" id="GO:1990481">
    <property type="term" value="P:mRNA pseudouridine synthesis"/>
    <property type="evidence" value="ECO:0007669"/>
    <property type="project" value="TreeGrafter"/>
</dbReference>
<dbReference type="InterPro" id="IPR020097">
    <property type="entry name" value="PsdUridine_synth_TruA_a/b_dom"/>
</dbReference>
<evidence type="ECO:0000256" key="4">
    <source>
        <dbReference type="ARBA" id="ARBA00022664"/>
    </source>
</evidence>
<feature type="binding site" evidence="19">
    <location>
        <position position="203"/>
    </location>
    <ligand>
        <name>substrate</name>
    </ligand>
</feature>
<evidence type="ECO:0000256" key="9">
    <source>
        <dbReference type="ARBA" id="ARBA00052184"/>
    </source>
</evidence>
<feature type="compositionally biased region" description="Acidic residues" evidence="20">
    <location>
        <begin position="404"/>
        <end position="425"/>
    </location>
</feature>
<evidence type="ECO:0000256" key="10">
    <source>
        <dbReference type="ARBA" id="ARBA00053709"/>
    </source>
</evidence>
<evidence type="ECO:0000256" key="14">
    <source>
        <dbReference type="ARBA" id="ARBA00075153"/>
    </source>
</evidence>
<reference evidence="22" key="1">
    <citation type="submission" date="2025-08" db="UniProtKB">
        <authorList>
            <consortium name="RefSeq"/>
        </authorList>
    </citation>
    <scope>IDENTIFICATION</scope>
    <source>
        <tissue evidence="22">Whole insect</tissue>
    </source>
</reference>
<dbReference type="Gene3D" id="3.30.70.580">
    <property type="entry name" value="Pseudouridine synthase I, catalytic domain, N-terminal subdomain"/>
    <property type="match status" value="1"/>
</dbReference>
<evidence type="ECO:0000256" key="15">
    <source>
        <dbReference type="ARBA" id="ARBA00079087"/>
    </source>
</evidence>
<evidence type="ECO:0000256" key="20">
    <source>
        <dbReference type="SAM" id="MobiDB-lite"/>
    </source>
</evidence>
<dbReference type="GO" id="GO:0031119">
    <property type="term" value="P:tRNA pseudouridine synthesis"/>
    <property type="evidence" value="ECO:0007669"/>
    <property type="project" value="InterPro"/>
</dbReference>
<dbReference type="GO" id="GO:0003723">
    <property type="term" value="F:RNA binding"/>
    <property type="evidence" value="ECO:0007669"/>
    <property type="project" value="InterPro"/>
</dbReference>
<evidence type="ECO:0000256" key="6">
    <source>
        <dbReference type="ARBA" id="ARBA00023235"/>
    </source>
</evidence>
<evidence type="ECO:0000256" key="2">
    <source>
        <dbReference type="ARBA" id="ARBA00004123"/>
    </source>
</evidence>
<comment type="similarity">
    <text evidence="3">Belongs to the tRNA pseudouridine synthase TruA family.</text>
</comment>
<comment type="function">
    <text evidence="10">Pseudouridylate synthase that catalyzes pseudouridylation of tRNAs and mRNAs. Acts on positions 27/28 in the anticodon stem and also positions 34 and 36 in the anticodon of an intron containing tRNA. Also catalyzes pseudouridylation of mRNAs: mediates pseudouridylation of mRNAs with the consensus sequence 5'-UGUAG-3'. Acts as a regulator of pre-mRNA splicing by mediating pseudouridylation of pre-mRNAs at locations associated with alternatively spliced regions. Pseudouridylation of pre-mRNAs near splice sites directly regulates mRNA splicing and mRNA 3'-end processing. Involved in regulation of nuclear receptor activity through pseudouridylation of SRA1 mRNA.</text>
</comment>
<comment type="catalytic activity">
    <reaction evidence="1">
        <text>a uridine in mRNA = a pseudouridine in mRNA</text>
        <dbReference type="Rhea" id="RHEA:56644"/>
        <dbReference type="Rhea" id="RHEA-COMP:14658"/>
        <dbReference type="Rhea" id="RHEA-COMP:14659"/>
        <dbReference type="ChEBI" id="CHEBI:65314"/>
        <dbReference type="ChEBI" id="CHEBI:65315"/>
    </reaction>
</comment>
<comment type="catalytic activity">
    <reaction evidence="8">
        <text>a uridine in tRNA = a pseudouridine in tRNA</text>
        <dbReference type="Rhea" id="RHEA:54572"/>
        <dbReference type="Rhea" id="RHEA-COMP:13339"/>
        <dbReference type="Rhea" id="RHEA-COMP:13934"/>
        <dbReference type="ChEBI" id="CHEBI:65314"/>
        <dbReference type="ChEBI" id="CHEBI:65315"/>
    </reaction>
</comment>
<dbReference type="InterPro" id="IPR001406">
    <property type="entry name" value="PsdUridine_synth_TruA"/>
</dbReference>
<dbReference type="SUPFAM" id="SSF55120">
    <property type="entry name" value="Pseudouridine synthase"/>
    <property type="match status" value="1"/>
</dbReference>
<organism evidence="22">
    <name type="scientific">Diabrotica virgifera virgifera</name>
    <name type="common">western corn rootworm</name>
    <dbReference type="NCBI Taxonomy" id="50390"/>
    <lineage>
        <taxon>Eukaryota</taxon>
        <taxon>Metazoa</taxon>
        <taxon>Ecdysozoa</taxon>
        <taxon>Arthropoda</taxon>
        <taxon>Hexapoda</taxon>
        <taxon>Insecta</taxon>
        <taxon>Pterygota</taxon>
        <taxon>Neoptera</taxon>
        <taxon>Endopterygota</taxon>
        <taxon>Coleoptera</taxon>
        <taxon>Polyphaga</taxon>
        <taxon>Cucujiformia</taxon>
        <taxon>Chrysomeloidea</taxon>
        <taxon>Chrysomelidae</taxon>
        <taxon>Galerucinae</taxon>
        <taxon>Diabroticina</taxon>
        <taxon>Diabroticites</taxon>
        <taxon>Diabrotica</taxon>
    </lineage>
</organism>
<keyword evidence="6" id="KW-0413">Isomerase</keyword>
<feature type="region of interest" description="Disordered" evidence="20">
    <location>
        <begin position="400"/>
        <end position="442"/>
    </location>
</feature>
<dbReference type="InterPro" id="IPR020095">
    <property type="entry name" value="PsdUridine_synth_TruA_C"/>
</dbReference>
<dbReference type="CDD" id="cd02568">
    <property type="entry name" value="PseudoU_synth_PUS1_PUS2"/>
    <property type="match status" value="1"/>
</dbReference>
<evidence type="ECO:0000256" key="13">
    <source>
        <dbReference type="ARBA" id="ARBA00068582"/>
    </source>
</evidence>
<dbReference type="InterPro" id="IPR020094">
    <property type="entry name" value="TruA/RsuA/RluB/E/F_N"/>
</dbReference>
<feature type="region of interest" description="Disordered" evidence="20">
    <location>
        <begin position="30"/>
        <end position="82"/>
    </location>
</feature>
<protein>
    <recommendedName>
        <fullName evidence="13">Pseudouridylate synthase 1 homolog</fullName>
        <ecNumber evidence="12">5.4.99.12</ecNumber>
    </recommendedName>
    <alternativeName>
        <fullName evidence="14">tRNA pseudouridine synthase 1</fullName>
    </alternativeName>
    <alternativeName>
        <fullName evidence="17">tRNA pseudouridine(38-40) synthase</fullName>
    </alternativeName>
    <alternativeName>
        <fullName evidence="15">tRNA pseudouridylate synthase I</fullName>
    </alternativeName>
    <alternativeName>
        <fullName evidence="16">tRNA-uridine isomerase I</fullName>
    </alternativeName>
</protein>
<name>A0A6P7H2V8_DIAVI</name>
<dbReference type="InterPro" id="IPR020103">
    <property type="entry name" value="PsdUridine_synth_cat_dom_sf"/>
</dbReference>
<dbReference type="GO" id="GO:0160147">
    <property type="term" value="F:tRNA pseudouridine(38-40) synthase activity"/>
    <property type="evidence" value="ECO:0007669"/>
    <property type="project" value="UniProtKB-EC"/>
</dbReference>
<dbReference type="PANTHER" id="PTHR11142">
    <property type="entry name" value="PSEUDOURIDYLATE SYNTHASE"/>
    <property type="match status" value="1"/>
</dbReference>
<evidence type="ECO:0000256" key="3">
    <source>
        <dbReference type="ARBA" id="ARBA00009375"/>
    </source>
</evidence>
<evidence type="ECO:0000256" key="19">
    <source>
        <dbReference type="PIRSR" id="PIRSR641708-2"/>
    </source>
</evidence>
<comment type="subcellular location">
    <subcellularLocation>
        <location evidence="2">Nucleus</location>
    </subcellularLocation>
</comment>
<dbReference type="EC" id="5.4.99.12" evidence="12"/>
<evidence type="ECO:0000256" key="18">
    <source>
        <dbReference type="PIRSR" id="PIRSR641708-1"/>
    </source>
</evidence>
<feature type="compositionally biased region" description="Basic and acidic residues" evidence="20">
    <location>
        <begin position="42"/>
        <end position="77"/>
    </location>
</feature>
<evidence type="ECO:0000256" key="5">
    <source>
        <dbReference type="ARBA" id="ARBA00022694"/>
    </source>
</evidence>
<dbReference type="InterPro" id="IPR041708">
    <property type="entry name" value="PUS1/PUS2-like"/>
</dbReference>